<accession>A0AAX4HIT7</accession>
<evidence type="ECO:0000313" key="2">
    <source>
        <dbReference type="Proteomes" id="UP001324634"/>
    </source>
</evidence>
<dbReference type="AlphaFoldDB" id="A0AAX4HIT7"/>
<proteinExistence type="predicted"/>
<sequence>MNLIKWMLINLVLLMVTIAPVWALNGAVLLGQSSSGQTAVFNLGVHDGVKEGDYAVIVKEIRDLDTRDLRLVPVAKARNIKINTGNSVWILYKIYDAELMVKGQKYLILAESAMMSGRRDPRLGRISVVTTKDKRAFEVQKALGDDKDRIAKLKNQYPEIADLHKRDMRSDNDVDVMDVEGWKKLKDEKYRTALYKSPSQDDFRRELNLNTFEKLVTGYLKKVNDPKFSYDQFYDEQMKDDFSNEFRKRSNFSTEYESFLSNQSQKAIGDAKLYRAILEKGDSWSEDFSDEELRGTLRQVSVLQEKDRRDYVMSAPNRYTVYLGYGLGLNDPQTDADTRYRRDTRYSVDLDFEAVPFLKHETLERFTLNATVRSNKTAFDASGSNANVDEYSFTAGANWYPLYAPYVIEAPVVFLGVYLRSGWAAVEAPAVAEKANYTVLSLPGIRAGMKYNFKNNLALRVAASMESLQLDRYEQSKLGSVLPDQTSVAEGKLNFALAYSF</sequence>
<name>A0AAX4HIT7_9BACT</name>
<dbReference type="Proteomes" id="UP001324634">
    <property type="component" value="Chromosome"/>
</dbReference>
<reference evidence="1 2" key="1">
    <citation type="submission" date="2023-11" db="EMBL/GenBank/DDBJ databases">
        <title>Peredibacter starrii A3.12.</title>
        <authorList>
            <person name="Mitchell R.J."/>
        </authorList>
    </citation>
    <scope>NUCLEOTIDE SEQUENCE [LARGE SCALE GENOMIC DNA]</scope>
    <source>
        <strain evidence="1 2">A3.12</strain>
    </source>
</reference>
<evidence type="ECO:0008006" key="3">
    <source>
        <dbReference type="Google" id="ProtNLM"/>
    </source>
</evidence>
<dbReference type="RefSeq" id="WP_321389342.1">
    <property type="nucleotide sequence ID" value="NZ_CP139487.1"/>
</dbReference>
<organism evidence="1 2">
    <name type="scientific">Peredibacter starrii</name>
    <dbReference type="NCBI Taxonomy" id="28202"/>
    <lineage>
        <taxon>Bacteria</taxon>
        <taxon>Pseudomonadati</taxon>
        <taxon>Bdellovibrionota</taxon>
        <taxon>Bacteriovoracia</taxon>
        <taxon>Bacteriovoracales</taxon>
        <taxon>Bacteriovoracaceae</taxon>
        <taxon>Peredibacter</taxon>
    </lineage>
</organism>
<dbReference type="EMBL" id="CP139487">
    <property type="protein sequence ID" value="WPU63152.1"/>
    <property type="molecule type" value="Genomic_DNA"/>
</dbReference>
<keyword evidence="2" id="KW-1185">Reference proteome</keyword>
<gene>
    <name evidence="1" type="ORF">SOO65_10695</name>
</gene>
<dbReference type="KEGG" id="psti:SOO65_10695"/>
<protein>
    <recommendedName>
        <fullName evidence="3">Outer membrane protein beta-barrel domain-containing protein</fullName>
    </recommendedName>
</protein>
<evidence type="ECO:0000313" key="1">
    <source>
        <dbReference type="EMBL" id="WPU63152.1"/>
    </source>
</evidence>